<sequence length="123" mass="14182">MHEEDYTKTAFRNAGEGKSETEASASNVYDSIQSNIKEKLLAAQYEASKEENAPAEMPCGLDQQMEKKEDGGLYFMDRIWVPLIRNVRTIIMDEAHATRYSIHPGADKMYYDSRDMYWWSGKV</sequence>
<name>A0ABQ5DIM6_9ASTR</name>
<evidence type="ECO:0000313" key="2">
    <source>
        <dbReference type="EMBL" id="GJT38753.1"/>
    </source>
</evidence>
<comment type="caution">
    <text evidence="2">The sequence shown here is derived from an EMBL/GenBank/DDBJ whole genome shotgun (WGS) entry which is preliminary data.</text>
</comment>
<dbReference type="Gene3D" id="1.10.340.70">
    <property type="match status" value="1"/>
</dbReference>
<evidence type="ECO:0008006" key="4">
    <source>
        <dbReference type="Google" id="ProtNLM"/>
    </source>
</evidence>
<evidence type="ECO:0000256" key="1">
    <source>
        <dbReference type="SAM" id="MobiDB-lite"/>
    </source>
</evidence>
<gene>
    <name evidence="2" type="ORF">Tco_0938618</name>
</gene>
<keyword evidence="3" id="KW-1185">Reference proteome</keyword>
<evidence type="ECO:0000313" key="3">
    <source>
        <dbReference type="Proteomes" id="UP001151760"/>
    </source>
</evidence>
<reference evidence="2" key="1">
    <citation type="journal article" date="2022" name="Int. J. Mol. Sci.">
        <title>Draft Genome of Tanacetum Coccineum: Genomic Comparison of Closely Related Tanacetum-Family Plants.</title>
        <authorList>
            <person name="Yamashiro T."/>
            <person name="Shiraishi A."/>
            <person name="Nakayama K."/>
            <person name="Satake H."/>
        </authorList>
    </citation>
    <scope>NUCLEOTIDE SEQUENCE</scope>
</reference>
<dbReference type="EMBL" id="BQNB010015328">
    <property type="protein sequence ID" value="GJT38753.1"/>
    <property type="molecule type" value="Genomic_DNA"/>
</dbReference>
<proteinExistence type="predicted"/>
<reference evidence="2" key="2">
    <citation type="submission" date="2022-01" db="EMBL/GenBank/DDBJ databases">
        <authorList>
            <person name="Yamashiro T."/>
            <person name="Shiraishi A."/>
            <person name="Satake H."/>
            <person name="Nakayama K."/>
        </authorList>
    </citation>
    <scope>NUCLEOTIDE SEQUENCE</scope>
</reference>
<protein>
    <recommendedName>
        <fullName evidence="4">Reverse transcriptase domain-containing protein</fullName>
    </recommendedName>
</protein>
<accession>A0ABQ5DIM6</accession>
<organism evidence="2 3">
    <name type="scientific">Tanacetum coccineum</name>
    <dbReference type="NCBI Taxonomy" id="301880"/>
    <lineage>
        <taxon>Eukaryota</taxon>
        <taxon>Viridiplantae</taxon>
        <taxon>Streptophyta</taxon>
        <taxon>Embryophyta</taxon>
        <taxon>Tracheophyta</taxon>
        <taxon>Spermatophyta</taxon>
        <taxon>Magnoliopsida</taxon>
        <taxon>eudicotyledons</taxon>
        <taxon>Gunneridae</taxon>
        <taxon>Pentapetalae</taxon>
        <taxon>asterids</taxon>
        <taxon>campanulids</taxon>
        <taxon>Asterales</taxon>
        <taxon>Asteraceae</taxon>
        <taxon>Asteroideae</taxon>
        <taxon>Anthemideae</taxon>
        <taxon>Anthemidinae</taxon>
        <taxon>Tanacetum</taxon>
    </lineage>
</organism>
<dbReference type="Proteomes" id="UP001151760">
    <property type="component" value="Unassembled WGS sequence"/>
</dbReference>
<feature type="region of interest" description="Disordered" evidence="1">
    <location>
        <begin position="1"/>
        <end position="27"/>
    </location>
</feature>